<protein>
    <submittedName>
        <fullName evidence="1">Uncharacterized protein</fullName>
    </submittedName>
</protein>
<evidence type="ECO:0000313" key="2">
    <source>
        <dbReference type="Proteomes" id="UP000503096"/>
    </source>
</evidence>
<accession>A0A6M4H1V1</accession>
<reference evidence="1 2" key="1">
    <citation type="submission" date="2020-04" db="EMBL/GenBank/DDBJ databases">
        <title>Usitatibacter rugosus gen. nov., sp. nov. and Usitatibacter palustris sp. nov., novel members of Usitatibacteraceae fam. nov. within the order Nitrosomonadales isolated from soil.</title>
        <authorList>
            <person name="Huber K.J."/>
            <person name="Neumann-Schaal M."/>
            <person name="Geppert A."/>
            <person name="Luckner M."/>
            <person name="Wanner G."/>
            <person name="Overmann J."/>
        </authorList>
    </citation>
    <scope>NUCLEOTIDE SEQUENCE [LARGE SCALE GENOMIC DNA]</scope>
    <source>
        <strain evidence="1 2">Swamp67</strain>
    </source>
</reference>
<keyword evidence="2" id="KW-1185">Reference proteome</keyword>
<gene>
    <name evidence="1" type="ORF">DSM104440_00273</name>
</gene>
<sequence length="95" mass="10153">MAYGKKIVLNCLTGYKPAVGQLAEAFVRDRVKYVGVVGPDCSKIEDIIDDAGVGDGSSPWFILTASHEGETLEDAIAFAESLSDEYAGEVQIVEI</sequence>
<name>A0A6M4H1V1_9PROT</name>
<dbReference type="AlphaFoldDB" id="A0A6M4H1V1"/>
<dbReference type="EMBL" id="CP053073">
    <property type="protein sequence ID" value="QJR13489.1"/>
    <property type="molecule type" value="Genomic_DNA"/>
</dbReference>
<dbReference type="KEGG" id="upl:DSM104440_00273"/>
<evidence type="ECO:0000313" key="1">
    <source>
        <dbReference type="EMBL" id="QJR13489.1"/>
    </source>
</evidence>
<proteinExistence type="predicted"/>
<organism evidence="1 2">
    <name type="scientific">Usitatibacter palustris</name>
    <dbReference type="NCBI Taxonomy" id="2732487"/>
    <lineage>
        <taxon>Bacteria</taxon>
        <taxon>Pseudomonadati</taxon>
        <taxon>Pseudomonadota</taxon>
        <taxon>Betaproteobacteria</taxon>
        <taxon>Nitrosomonadales</taxon>
        <taxon>Usitatibacteraceae</taxon>
        <taxon>Usitatibacter</taxon>
    </lineage>
</organism>
<dbReference type="InParanoid" id="A0A6M4H1V1"/>
<dbReference type="Proteomes" id="UP000503096">
    <property type="component" value="Chromosome"/>
</dbReference>